<dbReference type="VEuPathDB" id="FungiDB:MPH_03042"/>
<keyword evidence="1" id="KW-1133">Transmembrane helix</keyword>
<proteinExistence type="predicted"/>
<feature type="transmembrane region" description="Helical" evidence="1">
    <location>
        <begin position="12"/>
        <end position="34"/>
    </location>
</feature>
<dbReference type="InParanoid" id="K2RAZ3"/>
<dbReference type="EMBL" id="AHHD01000157">
    <property type="protein sequence ID" value="EKG19661.1"/>
    <property type="molecule type" value="Genomic_DNA"/>
</dbReference>
<evidence type="ECO:0000313" key="2">
    <source>
        <dbReference type="EMBL" id="EKG19661.1"/>
    </source>
</evidence>
<protein>
    <submittedName>
        <fullName evidence="2">Uncharacterized protein</fullName>
    </submittedName>
</protein>
<keyword evidence="1" id="KW-0472">Membrane</keyword>
<keyword evidence="1" id="KW-0812">Transmembrane</keyword>
<accession>K2RAZ3</accession>
<comment type="caution">
    <text evidence="2">The sequence shown here is derived from an EMBL/GenBank/DDBJ whole genome shotgun (WGS) entry which is preliminary data.</text>
</comment>
<reference evidence="2 3" key="1">
    <citation type="journal article" date="2012" name="BMC Genomics">
        <title>Tools to kill: Genome of one of the most destructive plant pathogenic fungi Macrophomina phaseolina.</title>
        <authorList>
            <person name="Islam M.S."/>
            <person name="Haque M.S."/>
            <person name="Islam M.M."/>
            <person name="Emdad E.M."/>
            <person name="Halim A."/>
            <person name="Hossen Q.M.M."/>
            <person name="Hossain M.Z."/>
            <person name="Ahmed B."/>
            <person name="Rahim S."/>
            <person name="Rahman M.S."/>
            <person name="Alam M.M."/>
            <person name="Hou S."/>
            <person name="Wan X."/>
            <person name="Saito J.A."/>
            <person name="Alam M."/>
        </authorList>
    </citation>
    <scope>NUCLEOTIDE SEQUENCE [LARGE SCALE GENOMIC DNA]</scope>
    <source>
        <strain evidence="2 3">MS6</strain>
    </source>
</reference>
<gene>
    <name evidence="2" type="ORF">MPH_03042</name>
</gene>
<dbReference type="HOGENOM" id="CLU_2004354_0_0_1"/>
<evidence type="ECO:0000256" key="1">
    <source>
        <dbReference type="SAM" id="Phobius"/>
    </source>
</evidence>
<dbReference type="AlphaFoldDB" id="K2RAZ3"/>
<dbReference type="Proteomes" id="UP000007129">
    <property type="component" value="Unassembled WGS sequence"/>
</dbReference>
<organism evidence="2 3">
    <name type="scientific">Macrophomina phaseolina (strain MS6)</name>
    <name type="common">Charcoal rot fungus</name>
    <dbReference type="NCBI Taxonomy" id="1126212"/>
    <lineage>
        <taxon>Eukaryota</taxon>
        <taxon>Fungi</taxon>
        <taxon>Dikarya</taxon>
        <taxon>Ascomycota</taxon>
        <taxon>Pezizomycotina</taxon>
        <taxon>Dothideomycetes</taxon>
        <taxon>Dothideomycetes incertae sedis</taxon>
        <taxon>Botryosphaeriales</taxon>
        <taxon>Botryosphaeriaceae</taxon>
        <taxon>Macrophomina</taxon>
    </lineage>
</organism>
<name>K2RAZ3_MACPH</name>
<evidence type="ECO:0000313" key="3">
    <source>
        <dbReference type="Proteomes" id="UP000007129"/>
    </source>
</evidence>
<sequence length="124" mass="13876">MAYFCLAEFTSWTYGILIGSLYFIVSFPTPPFILHSWLRGFSFECYLNRTLLSATYLTVTVMLHSLPCASTSKVPSLDVTIASHIELYLHSLTESLHDFVPPADGIGNRQSTPTSYFLSIPRAC</sequence>